<dbReference type="EC" id="6.1.1.4" evidence="1"/>
<feature type="non-terminal residue" evidence="1">
    <location>
        <position position="439"/>
    </location>
</feature>
<evidence type="ECO:0000313" key="2">
    <source>
        <dbReference type="Proteomes" id="UP001145114"/>
    </source>
</evidence>
<accession>A0ACC1HFU1</accession>
<reference evidence="1" key="1">
    <citation type="submission" date="2022-06" db="EMBL/GenBank/DDBJ databases">
        <title>Phylogenomic reconstructions and comparative analyses of Kickxellomycotina fungi.</title>
        <authorList>
            <person name="Reynolds N.K."/>
            <person name="Stajich J.E."/>
            <person name="Barry K."/>
            <person name="Grigoriev I.V."/>
            <person name="Crous P."/>
            <person name="Smith M.E."/>
        </authorList>
    </citation>
    <scope>NUCLEOTIDE SEQUENCE</scope>
    <source>
        <strain evidence="1">RSA 2271</strain>
    </source>
</reference>
<organism evidence="1 2">
    <name type="scientific">Spiromyces aspiralis</name>
    <dbReference type="NCBI Taxonomy" id="68401"/>
    <lineage>
        <taxon>Eukaryota</taxon>
        <taxon>Fungi</taxon>
        <taxon>Fungi incertae sedis</taxon>
        <taxon>Zoopagomycota</taxon>
        <taxon>Kickxellomycotina</taxon>
        <taxon>Kickxellomycetes</taxon>
        <taxon>Kickxellales</taxon>
        <taxon>Kickxellaceae</taxon>
        <taxon>Spiromyces</taxon>
    </lineage>
</organism>
<dbReference type="Proteomes" id="UP001145114">
    <property type="component" value="Unassembled WGS sequence"/>
</dbReference>
<comment type="caution">
    <text evidence="1">The sequence shown here is derived from an EMBL/GenBank/DDBJ whole genome shotgun (WGS) entry which is preliminary data.</text>
</comment>
<evidence type="ECO:0000313" key="1">
    <source>
        <dbReference type="EMBL" id="KAJ1675322.1"/>
    </source>
</evidence>
<gene>
    <name evidence="1" type="primary">NAM2_1</name>
    <name evidence="1" type="ORF">EV182_001496</name>
</gene>
<keyword evidence="1" id="KW-0436">Ligase</keyword>
<sequence>MGWDAFGLPAENAAIERKIPPAKWTKNNIAMMREQLKSILTDFNWDREIATCDPEYYRWTQHIFLQLYEQGLVYQKEAMVNWDPIDQTVLANEQVDKNGRSWRSGALVEKRKLKQWFIRISDYADELLKGLESLPDWPDNVKQMQANWIGRSEGSKFTFRVVSPTSDSAAVAEPVTVFTSRSDTIFGVGYLAVSVDHPIVSASCLPRDTCTRVFEFAERVGRMSPEELAAERSGVYTGLEAVHPLLPDVRVPIYVAAYVLSDYGTGAVMGVPAHDTRDYEFARANGLADRIVPVVEPEGSASTDAKLPYIDRGVLRRIPANGEFGGLASEEAGVKITDLAKDRGAGGPAVQYRLRDWLVSRQRYWGTPIPVVHCDSCGPVPVPEHQLPVKLPDVGPEGRSEITGSPLQRATEWVKTTCPRCHEPATRDTDTMDTFVDSS</sequence>
<dbReference type="EMBL" id="JAMZIH010005363">
    <property type="protein sequence ID" value="KAJ1675322.1"/>
    <property type="molecule type" value="Genomic_DNA"/>
</dbReference>
<protein>
    <submittedName>
        <fullName evidence="1">Leucyl-tRNA synthetase, mitochondrial</fullName>
        <ecNumber evidence="1">6.1.1.4</ecNumber>
    </submittedName>
</protein>
<keyword evidence="2" id="KW-1185">Reference proteome</keyword>
<name>A0ACC1HFU1_9FUNG</name>
<proteinExistence type="predicted"/>